<comment type="caution">
    <text evidence="3">The sequence shown here is derived from an EMBL/GenBank/DDBJ whole genome shotgun (WGS) entry which is preliminary data.</text>
</comment>
<dbReference type="SUPFAM" id="SSF47781">
    <property type="entry name" value="RuvA domain 2-like"/>
    <property type="match status" value="1"/>
</dbReference>
<dbReference type="Gene3D" id="3.10.560.10">
    <property type="entry name" value="Outer membrane lipoprotein wza domain like"/>
    <property type="match status" value="1"/>
</dbReference>
<dbReference type="PANTHER" id="PTHR21180">
    <property type="entry name" value="ENDONUCLEASE/EXONUCLEASE/PHOSPHATASE FAMILY DOMAIN-CONTAINING PROTEIN 1"/>
    <property type="match status" value="1"/>
</dbReference>
<dbReference type="Gene3D" id="1.10.150.280">
    <property type="entry name" value="AF1531-like domain"/>
    <property type="match status" value="1"/>
</dbReference>
<sequence length="255" mass="29064">MLNKHVFLFLVISSLIIHMRRLVMSFTYRHRKEIFLITIVIILLSIGGIYFYNTNFKEKKKKKTPQTILIEKSPTTKKNEEKRVASIYKVDIKGAVNNPGIYSFNNQERIIDVINQAGGLTNDADTTVINLSKKIKDEMVIIIYTKSEVLDFKKTKEQENEVIKKCIQKDADSIKNDACLDTNDSKTFELTGKININTATLDELKSLPGIGESKAQNIIKYRTEKGNFTDISKIKEVEGIGDSLYAQIEAYITIE</sequence>
<feature type="domain" description="Helix-hairpin-helix DNA-binding motif class 1" evidence="2">
    <location>
        <begin position="232"/>
        <end position="251"/>
    </location>
</feature>
<evidence type="ECO:0000256" key="1">
    <source>
        <dbReference type="SAM" id="Phobius"/>
    </source>
</evidence>
<dbReference type="SMART" id="SM00278">
    <property type="entry name" value="HhH1"/>
    <property type="match status" value="2"/>
</dbReference>
<keyword evidence="1" id="KW-1133">Transmembrane helix</keyword>
<evidence type="ECO:0000313" key="3">
    <source>
        <dbReference type="EMBL" id="EKC46463.1"/>
    </source>
</evidence>
<dbReference type="Pfam" id="PF10531">
    <property type="entry name" value="SLBB"/>
    <property type="match status" value="1"/>
</dbReference>
<dbReference type="AlphaFoldDB" id="K1RM43"/>
<reference evidence="3" key="1">
    <citation type="journal article" date="2013" name="Environ. Microbiol.">
        <title>Microbiota from the distal guts of lean and obese adolescents exhibit partial functional redundancy besides clear differences in community structure.</title>
        <authorList>
            <person name="Ferrer M."/>
            <person name="Ruiz A."/>
            <person name="Lanza F."/>
            <person name="Haange S.B."/>
            <person name="Oberbach A."/>
            <person name="Till H."/>
            <person name="Bargiela R."/>
            <person name="Campoy C."/>
            <person name="Segura M.T."/>
            <person name="Richter M."/>
            <person name="von Bergen M."/>
            <person name="Seifert J."/>
            <person name="Suarez A."/>
        </authorList>
    </citation>
    <scope>NUCLEOTIDE SEQUENCE</scope>
</reference>
<keyword evidence="1" id="KW-0472">Membrane</keyword>
<gene>
    <name evidence="3" type="ORF">OBE_16250</name>
</gene>
<dbReference type="GO" id="GO:0006281">
    <property type="term" value="P:DNA repair"/>
    <property type="evidence" value="ECO:0007669"/>
    <property type="project" value="InterPro"/>
</dbReference>
<dbReference type="Pfam" id="PF12836">
    <property type="entry name" value="HHH_3"/>
    <property type="match status" value="1"/>
</dbReference>
<dbReference type="InterPro" id="IPR004509">
    <property type="entry name" value="Competence_ComEA_HhH"/>
</dbReference>
<dbReference type="InterPro" id="IPR019554">
    <property type="entry name" value="Soluble_ligand-bd"/>
</dbReference>
<feature type="transmembrane region" description="Helical" evidence="1">
    <location>
        <begin position="35"/>
        <end position="53"/>
    </location>
</feature>
<dbReference type="NCBIfam" id="TIGR00426">
    <property type="entry name" value="competence protein ComEA helix-hairpin-helix repeat region"/>
    <property type="match status" value="1"/>
</dbReference>
<keyword evidence="1" id="KW-0812">Transmembrane</keyword>
<feature type="domain" description="Helix-hairpin-helix DNA-binding motif class 1" evidence="2">
    <location>
        <begin position="202"/>
        <end position="221"/>
    </location>
</feature>
<dbReference type="GO" id="GO:0003677">
    <property type="term" value="F:DNA binding"/>
    <property type="evidence" value="ECO:0007669"/>
    <property type="project" value="InterPro"/>
</dbReference>
<accession>K1RM43</accession>
<protein>
    <submittedName>
        <fullName evidence="3">Competence protein ComEA</fullName>
    </submittedName>
</protein>
<dbReference type="InterPro" id="IPR003583">
    <property type="entry name" value="Hlx-hairpin-Hlx_DNA-bd_motif"/>
</dbReference>
<dbReference type="GO" id="GO:0015627">
    <property type="term" value="C:type II protein secretion system complex"/>
    <property type="evidence" value="ECO:0007669"/>
    <property type="project" value="TreeGrafter"/>
</dbReference>
<organism evidence="3">
    <name type="scientific">human gut metagenome</name>
    <dbReference type="NCBI Taxonomy" id="408170"/>
    <lineage>
        <taxon>unclassified sequences</taxon>
        <taxon>metagenomes</taxon>
        <taxon>organismal metagenomes</taxon>
    </lineage>
</organism>
<dbReference type="InterPro" id="IPR010994">
    <property type="entry name" value="RuvA_2-like"/>
</dbReference>
<proteinExistence type="predicted"/>
<dbReference type="PANTHER" id="PTHR21180:SF32">
    <property type="entry name" value="ENDONUCLEASE_EXONUCLEASE_PHOSPHATASE FAMILY DOMAIN-CONTAINING PROTEIN 1"/>
    <property type="match status" value="1"/>
</dbReference>
<dbReference type="InterPro" id="IPR051675">
    <property type="entry name" value="Endo/Exo/Phosphatase_dom_1"/>
</dbReference>
<dbReference type="GO" id="GO:0015628">
    <property type="term" value="P:protein secretion by the type II secretion system"/>
    <property type="evidence" value="ECO:0007669"/>
    <property type="project" value="TreeGrafter"/>
</dbReference>
<dbReference type="EMBL" id="AJWZ01011107">
    <property type="protein sequence ID" value="EKC46463.1"/>
    <property type="molecule type" value="Genomic_DNA"/>
</dbReference>
<name>K1RM43_9ZZZZ</name>
<evidence type="ECO:0000259" key="2">
    <source>
        <dbReference type="SMART" id="SM00278"/>
    </source>
</evidence>